<dbReference type="PANTHER" id="PTHR35179">
    <property type="entry name" value="PROTEIN CBG02620"/>
    <property type="match status" value="1"/>
</dbReference>
<evidence type="ECO:0000313" key="1">
    <source>
        <dbReference type="EMBL" id="VDN51748.1"/>
    </source>
</evidence>
<keyword evidence="3" id="KW-1185">Reference proteome</keyword>
<gene>
    <name evidence="1" type="ORF">DME_LOCUS1721</name>
</gene>
<dbReference type="Proteomes" id="UP000038040">
    <property type="component" value="Unplaced"/>
</dbReference>
<protein>
    <submittedName>
        <fullName evidence="4">Decapping nuclease</fullName>
    </submittedName>
</protein>
<dbReference type="PANTHER" id="PTHR35179:SF2">
    <property type="entry name" value="START DOMAIN-CONTAINING PROTEIN"/>
    <property type="match status" value="1"/>
</dbReference>
<dbReference type="EMBL" id="UYYG01000029">
    <property type="protein sequence ID" value="VDN51748.1"/>
    <property type="molecule type" value="Genomic_DNA"/>
</dbReference>
<accession>A0A0N4UI83</accession>
<evidence type="ECO:0000313" key="4">
    <source>
        <dbReference type="WBParaSite" id="DME_0000730301-mRNA-1"/>
    </source>
</evidence>
<reference evidence="4" key="1">
    <citation type="submission" date="2017-02" db="UniProtKB">
        <authorList>
            <consortium name="WormBaseParasite"/>
        </authorList>
    </citation>
    <scope>IDENTIFICATION</scope>
</reference>
<sequence>MAAEGFWLFEGLDDEPYGLLPLINLSGKGGPTSTKHVERIGSYQWYLNDETPTIVVPGMPPESLYWPGGRLQQDHGVVIYDVNHLKVPNGPLDCAILAARHLTAKSKKPINFNDYDFITDAVNLQKLFAFAQEAGDGLFRIDVERIGKTVLLTRMEASDLMEIGHVTFDQALKRKMTKSRSKYTTGPFYQLVSYQFGDFKILARYEVDCGDFASIHSQKIRINEKSENERFCWDEFNLTEFSMDETNVEMEKEPEKRKFPENESIAYIEHGGVPNNLPNQLLTTYPQGAGFPFFTWAQLFFTVADQVVVGWFKGNGDFGKPAMNTLSDISKLIKPLPYVVLSKIHDCLGKIAKFMIKNDPQFKCGLIWKGKNHLEIFAKDSSCNGAVSPGVKAFLKTQCIEPESENQDGEFQ</sequence>
<evidence type="ECO:0000313" key="3">
    <source>
        <dbReference type="Proteomes" id="UP000274756"/>
    </source>
</evidence>
<dbReference type="AlphaFoldDB" id="A0A0N4UI83"/>
<evidence type="ECO:0000313" key="2">
    <source>
        <dbReference type="Proteomes" id="UP000038040"/>
    </source>
</evidence>
<name>A0A0N4UI83_DRAME</name>
<proteinExistence type="predicted"/>
<dbReference type="WBParaSite" id="DME_0000730301-mRNA-1">
    <property type="protein sequence ID" value="DME_0000730301-mRNA-1"/>
    <property type="gene ID" value="DME_0000730301"/>
</dbReference>
<reference evidence="1 3" key="2">
    <citation type="submission" date="2018-11" db="EMBL/GenBank/DDBJ databases">
        <authorList>
            <consortium name="Pathogen Informatics"/>
        </authorList>
    </citation>
    <scope>NUCLEOTIDE SEQUENCE [LARGE SCALE GENOMIC DNA]</scope>
</reference>
<dbReference type="Proteomes" id="UP000274756">
    <property type="component" value="Unassembled WGS sequence"/>
</dbReference>
<dbReference type="STRING" id="318479.A0A0N4UI83"/>
<dbReference type="OrthoDB" id="5393654at2759"/>
<organism evidence="2 4">
    <name type="scientific">Dracunculus medinensis</name>
    <name type="common">Guinea worm</name>
    <dbReference type="NCBI Taxonomy" id="318479"/>
    <lineage>
        <taxon>Eukaryota</taxon>
        <taxon>Metazoa</taxon>
        <taxon>Ecdysozoa</taxon>
        <taxon>Nematoda</taxon>
        <taxon>Chromadorea</taxon>
        <taxon>Rhabditida</taxon>
        <taxon>Spirurina</taxon>
        <taxon>Dracunculoidea</taxon>
        <taxon>Dracunculidae</taxon>
        <taxon>Dracunculus</taxon>
    </lineage>
</organism>